<sequence length="174" mass="17710">MQKSLRDRPVSAVTSIRRRTSIAGVRAGVVLGLLGIAVTGCTQPAPAPTATPSQTPTATETAPAAPVLLPEGTATDNLPFFDAVNGATLAANPAAGGQAIIDGLVAAGFPKAEMEVSSDMTSIGEPADSIQFAIRWQGQCILGQNGPATGYHSSVVSQLDTGRCLIGVTRAIDW</sequence>
<evidence type="ECO:0000313" key="3">
    <source>
        <dbReference type="Proteomes" id="UP000266915"/>
    </source>
</evidence>
<name>A0A3N2C2M7_9MICO</name>
<comment type="caution">
    <text evidence="2">The sequence shown here is derived from an EMBL/GenBank/DDBJ whole genome shotgun (WGS) entry which is preliminary data.</text>
</comment>
<evidence type="ECO:0000313" key="2">
    <source>
        <dbReference type="EMBL" id="ROR81544.1"/>
    </source>
</evidence>
<proteinExistence type="predicted"/>
<dbReference type="Proteomes" id="UP000266915">
    <property type="component" value="Unassembled WGS sequence"/>
</dbReference>
<dbReference type="AlphaFoldDB" id="A0A3N2C2M7"/>
<feature type="domain" description="DUF6993" evidence="1">
    <location>
        <begin position="86"/>
        <end position="167"/>
    </location>
</feature>
<gene>
    <name evidence="2" type="ORF">EDD42_1608</name>
</gene>
<accession>A0A3N2C2M7</accession>
<keyword evidence="3" id="KW-1185">Reference proteome</keyword>
<dbReference type="InterPro" id="IPR054262">
    <property type="entry name" value="DUF6993"/>
</dbReference>
<protein>
    <recommendedName>
        <fullName evidence="1">DUF6993 domain-containing protein</fullName>
    </recommendedName>
</protein>
<dbReference type="EMBL" id="RKHL01000001">
    <property type="protein sequence ID" value="ROR81544.1"/>
    <property type="molecule type" value="Genomic_DNA"/>
</dbReference>
<reference evidence="2 3" key="1">
    <citation type="submission" date="2018-11" db="EMBL/GenBank/DDBJ databases">
        <title>Sequencing the genomes of 1000 actinobacteria strains.</title>
        <authorList>
            <person name="Klenk H.-P."/>
        </authorList>
    </citation>
    <scope>NUCLEOTIDE SEQUENCE [LARGE SCALE GENOMIC DNA]</scope>
    <source>
        <strain evidence="2 3">DSM 14012</strain>
    </source>
</reference>
<organism evidence="2 3">
    <name type="scientific">Plantibacter flavus</name>
    <dbReference type="NCBI Taxonomy" id="150123"/>
    <lineage>
        <taxon>Bacteria</taxon>
        <taxon>Bacillati</taxon>
        <taxon>Actinomycetota</taxon>
        <taxon>Actinomycetes</taxon>
        <taxon>Micrococcales</taxon>
        <taxon>Microbacteriaceae</taxon>
        <taxon>Plantibacter</taxon>
    </lineage>
</organism>
<dbReference type="Pfam" id="PF22504">
    <property type="entry name" value="DUF6993"/>
    <property type="match status" value="1"/>
</dbReference>
<dbReference type="RefSeq" id="WP_234993951.1">
    <property type="nucleotide sequence ID" value="NZ_FXAP01000001.1"/>
</dbReference>
<evidence type="ECO:0000259" key="1">
    <source>
        <dbReference type="Pfam" id="PF22504"/>
    </source>
</evidence>